<evidence type="ECO:0000256" key="1">
    <source>
        <dbReference type="SAM" id="MobiDB-lite"/>
    </source>
</evidence>
<dbReference type="PANTHER" id="PTHR35558">
    <property type="entry name" value="SGNH_HYDRO DOMAIN-CONTAINING PROTEIN"/>
    <property type="match status" value="1"/>
</dbReference>
<evidence type="ECO:0000313" key="2">
    <source>
        <dbReference type="EMBL" id="CAG2195293.1"/>
    </source>
</evidence>
<comment type="caution">
    <text evidence="2">The sequence shown here is derived from an EMBL/GenBank/DDBJ whole genome shotgun (WGS) entry which is preliminary data.</text>
</comment>
<organism evidence="2 3">
    <name type="scientific">Mytilus edulis</name>
    <name type="common">Blue mussel</name>
    <dbReference type="NCBI Taxonomy" id="6550"/>
    <lineage>
        <taxon>Eukaryota</taxon>
        <taxon>Metazoa</taxon>
        <taxon>Spiralia</taxon>
        <taxon>Lophotrochozoa</taxon>
        <taxon>Mollusca</taxon>
        <taxon>Bivalvia</taxon>
        <taxon>Autobranchia</taxon>
        <taxon>Pteriomorphia</taxon>
        <taxon>Mytilida</taxon>
        <taxon>Mytiloidea</taxon>
        <taxon>Mytilidae</taxon>
        <taxon>Mytilinae</taxon>
        <taxon>Mytilus</taxon>
    </lineage>
</organism>
<accession>A0A8S3QJS1</accession>
<evidence type="ECO:0000313" key="3">
    <source>
        <dbReference type="Proteomes" id="UP000683360"/>
    </source>
</evidence>
<dbReference type="AlphaFoldDB" id="A0A8S3QJS1"/>
<protein>
    <recommendedName>
        <fullName evidence="4">C3H1-type domain-containing protein</fullName>
    </recommendedName>
</protein>
<sequence length="446" mass="50489">MHSRCHYDDGETVIYRRTGSVNATTQRVPQQQPTASLSPELEQVADTVTQRIVPELKDQIAKAIEAIQRTPTLCSTPDTDLSAAHPSSTPGLLKYIYNVKLGAGRCADMGWLTYDQQFRLKRTRNPSMNWGCVDMELWILYISQDVTPTQEPQISQMNAEWLVRFQSHKESIEHYLDDFLLAGEARSGECLHLMNNFRTICSDIGVPLAEEKLWETVIYRRTGSVNATTQRVPQQQPTASLSPELEQVADTVTQRIVPELKDQIAKAIEAIQRTPTLCSTPDTDLSAAHPSSTPGLLKYIYNVKLRAGRCADMGWLTYDQQFRLKRARNPSMNWGCVDMELWLLYISQGVTPTQEPQISQMNAGKCFLYNNKGRCGRSACRYLHRCLKCGGAHAALFCNLKTTQNSQNEKRKPYESFRSDFRREKSYKNNVNGFRFKSASSVPGSI</sequence>
<dbReference type="OrthoDB" id="6063244at2759"/>
<proteinExistence type="predicted"/>
<reference evidence="2" key="1">
    <citation type="submission" date="2021-03" db="EMBL/GenBank/DDBJ databases">
        <authorList>
            <person name="Bekaert M."/>
        </authorList>
    </citation>
    <scope>NUCLEOTIDE SEQUENCE</scope>
</reference>
<evidence type="ECO:0008006" key="4">
    <source>
        <dbReference type="Google" id="ProtNLM"/>
    </source>
</evidence>
<feature type="compositionally biased region" description="Polar residues" evidence="1">
    <location>
        <begin position="20"/>
        <end position="37"/>
    </location>
</feature>
<dbReference type="PANTHER" id="PTHR35558:SF1">
    <property type="entry name" value="ENDONUCLEASE_EXONUCLEASE_PHOSPHATASE DOMAIN-CONTAINING PROTEIN"/>
    <property type="match status" value="1"/>
</dbReference>
<gene>
    <name evidence="2" type="ORF">MEDL_10245</name>
</gene>
<keyword evidence="3" id="KW-1185">Reference proteome</keyword>
<name>A0A8S3QJS1_MYTED</name>
<feature type="region of interest" description="Disordered" evidence="1">
    <location>
        <begin position="20"/>
        <end position="39"/>
    </location>
</feature>
<dbReference type="Proteomes" id="UP000683360">
    <property type="component" value="Unassembled WGS sequence"/>
</dbReference>
<dbReference type="EMBL" id="CAJPWZ010000513">
    <property type="protein sequence ID" value="CAG2195293.1"/>
    <property type="molecule type" value="Genomic_DNA"/>
</dbReference>